<name>A0A951U8Y6_9CYAN</name>
<dbReference type="PANTHER" id="PTHR24363">
    <property type="entry name" value="SERINE/THREONINE PROTEIN KINASE"/>
    <property type="match status" value="1"/>
</dbReference>
<dbReference type="Pfam" id="PF00069">
    <property type="entry name" value="Pkinase"/>
    <property type="match status" value="1"/>
</dbReference>
<dbReference type="InterPro" id="IPR008271">
    <property type="entry name" value="Ser/Thr_kinase_AS"/>
</dbReference>
<dbReference type="PROSITE" id="PS00108">
    <property type="entry name" value="PROTEIN_KINASE_ST"/>
    <property type="match status" value="1"/>
</dbReference>
<keyword evidence="3" id="KW-1133">Transmembrane helix</keyword>
<dbReference type="InterPro" id="IPR000719">
    <property type="entry name" value="Prot_kinase_dom"/>
</dbReference>
<dbReference type="SUPFAM" id="SSF56112">
    <property type="entry name" value="Protein kinase-like (PK-like)"/>
    <property type="match status" value="1"/>
</dbReference>
<dbReference type="EMBL" id="JAHHIF010000001">
    <property type="protein sequence ID" value="MBW4543016.1"/>
    <property type="molecule type" value="Genomic_DNA"/>
</dbReference>
<evidence type="ECO:0000256" key="3">
    <source>
        <dbReference type="SAM" id="Phobius"/>
    </source>
</evidence>
<dbReference type="GO" id="GO:0005524">
    <property type="term" value="F:ATP binding"/>
    <property type="evidence" value="ECO:0007669"/>
    <property type="project" value="UniProtKB-KW"/>
</dbReference>
<evidence type="ECO:0000259" key="4">
    <source>
        <dbReference type="PROSITE" id="PS50011"/>
    </source>
</evidence>
<protein>
    <submittedName>
        <fullName evidence="5">Serine/threonine protein kinase</fullName>
    </submittedName>
</protein>
<reference evidence="5" key="1">
    <citation type="submission" date="2021-05" db="EMBL/GenBank/DDBJ databases">
        <authorList>
            <person name="Pietrasiak N."/>
            <person name="Ward R."/>
            <person name="Stajich J.E."/>
            <person name="Kurbessoian T."/>
        </authorList>
    </citation>
    <scope>NUCLEOTIDE SEQUENCE</scope>
    <source>
        <strain evidence="5">CPER-KK1</strain>
    </source>
</reference>
<feature type="transmembrane region" description="Helical" evidence="3">
    <location>
        <begin position="351"/>
        <end position="370"/>
    </location>
</feature>
<feature type="domain" description="Protein kinase" evidence="4">
    <location>
        <begin position="12"/>
        <end position="275"/>
    </location>
</feature>
<dbReference type="PROSITE" id="PS50011">
    <property type="entry name" value="PROTEIN_KINASE_DOM"/>
    <property type="match status" value="1"/>
</dbReference>
<keyword evidence="1" id="KW-0547">Nucleotide-binding</keyword>
<sequence length="469" mass="53235">MLQAQQVLQGRYQLKQQLGQNPGRQTWLAYNLEVSPPELVIVKLLAFNPQMQWDEFKLFEREAQVLKQLNHPRIPRYRDYFSLDKEAGAGLFWFGLVQQYIPGTCVRQLLNQGKRFTETEVQKIATDVLEILIYLHGLNPPVLHRDIKPSNLILGNDEQVYLVDFGAVQDTGATEGITFTVVGTTGYAPLEQFWGKTVPASDLYALGATLIHLLTGTAPADLPSKDLRIQFRDRISVNPRLVRWVEALTEPDLEQRFTQATEALTALRTDRYPKTTSRSTLSQPIGSRIRLKKSPERLSITIPKPKRSLTKFIAFVAKIILTAGFLPFMVISILIILVLVPLLFYSLTYGFGVAILTFILIVVMSSIVAATNKELARVQNEISEALGTLFGQQHIEFCPDTFVIECRMLSLSYLRQVANIADIKNVQEIPFEKIAIQVKGRKYFFGKELTESERCWLTQEIKDWLSSTN</sequence>
<dbReference type="Gene3D" id="1.10.510.10">
    <property type="entry name" value="Transferase(Phosphotransferase) domain 1"/>
    <property type="match status" value="1"/>
</dbReference>
<keyword evidence="2" id="KW-0067">ATP-binding</keyword>
<evidence type="ECO:0000256" key="2">
    <source>
        <dbReference type="ARBA" id="ARBA00022840"/>
    </source>
</evidence>
<comment type="caution">
    <text evidence="5">The sequence shown here is derived from an EMBL/GenBank/DDBJ whole genome shotgun (WGS) entry which is preliminary data.</text>
</comment>
<dbReference type="InterPro" id="IPR011009">
    <property type="entry name" value="Kinase-like_dom_sf"/>
</dbReference>
<keyword evidence="3" id="KW-0812">Transmembrane</keyword>
<dbReference type="Proteomes" id="UP000753908">
    <property type="component" value="Unassembled WGS sequence"/>
</dbReference>
<dbReference type="AlphaFoldDB" id="A0A951U8Y6"/>
<organism evidence="5 6">
    <name type="scientific">Symplocastrum torsivum CPER-KK1</name>
    <dbReference type="NCBI Taxonomy" id="450513"/>
    <lineage>
        <taxon>Bacteria</taxon>
        <taxon>Bacillati</taxon>
        <taxon>Cyanobacteriota</taxon>
        <taxon>Cyanophyceae</taxon>
        <taxon>Oscillatoriophycideae</taxon>
        <taxon>Oscillatoriales</taxon>
        <taxon>Microcoleaceae</taxon>
        <taxon>Symplocastrum</taxon>
    </lineage>
</organism>
<dbReference type="PANTHER" id="PTHR24363:SF7">
    <property type="entry name" value="SERINE_THREONINE-PROTEIN KINASE-LIKE PROTEIN E"/>
    <property type="match status" value="1"/>
</dbReference>
<dbReference type="CDD" id="cd14014">
    <property type="entry name" value="STKc_PknB_like"/>
    <property type="match status" value="1"/>
</dbReference>
<proteinExistence type="predicted"/>
<keyword evidence="3" id="KW-0472">Membrane</keyword>
<keyword evidence="5" id="KW-0418">Kinase</keyword>
<dbReference type="SMART" id="SM00220">
    <property type="entry name" value="S_TKc"/>
    <property type="match status" value="1"/>
</dbReference>
<gene>
    <name evidence="5" type="ORF">KME25_00985</name>
</gene>
<evidence type="ECO:0000313" key="5">
    <source>
        <dbReference type="EMBL" id="MBW4543016.1"/>
    </source>
</evidence>
<evidence type="ECO:0000256" key="1">
    <source>
        <dbReference type="ARBA" id="ARBA00022741"/>
    </source>
</evidence>
<keyword evidence="5" id="KW-0808">Transferase</keyword>
<accession>A0A951U8Y6</accession>
<dbReference type="Gene3D" id="3.30.200.20">
    <property type="entry name" value="Phosphorylase Kinase, domain 1"/>
    <property type="match status" value="1"/>
</dbReference>
<feature type="transmembrane region" description="Helical" evidence="3">
    <location>
        <begin position="312"/>
        <end position="345"/>
    </location>
</feature>
<evidence type="ECO:0000313" key="6">
    <source>
        <dbReference type="Proteomes" id="UP000753908"/>
    </source>
</evidence>
<dbReference type="GO" id="GO:0004674">
    <property type="term" value="F:protein serine/threonine kinase activity"/>
    <property type="evidence" value="ECO:0007669"/>
    <property type="project" value="UniProtKB-KW"/>
</dbReference>
<keyword evidence="5" id="KW-0723">Serine/threonine-protein kinase</keyword>
<reference evidence="5" key="2">
    <citation type="journal article" date="2022" name="Microbiol. Resour. Announc.">
        <title>Metagenome Sequencing to Explore Phylogenomics of Terrestrial Cyanobacteria.</title>
        <authorList>
            <person name="Ward R.D."/>
            <person name="Stajich J.E."/>
            <person name="Johansen J.R."/>
            <person name="Huntemann M."/>
            <person name="Clum A."/>
            <person name="Foster B."/>
            <person name="Foster B."/>
            <person name="Roux S."/>
            <person name="Palaniappan K."/>
            <person name="Varghese N."/>
            <person name="Mukherjee S."/>
            <person name="Reddy T.B.K."/>
            <person name="Daum C."/>
            <person name="Copeland A."/>
            <person name="Chen I.A."/>
            <person name="Ivanova N.N."/>
            <person name="Kyrpides N.C."/>
            <person name="Shapiro N."/>
            <person name="Eloe-Fadrosh E.A."/>
            <person name="Pietrasiak N."/>
        </authorList>
    </citation>
    <scope>NUCLEOTIDE SEQUENCE</scope>
    <source>
        <strain evidence="5">CPER-KK1</strain>
    </source>
</reference>